<dbReference type="Gene3D" id="2.40.50.230">
    <property type="entry name" value="Gp5 N-terminal domain"/>
    <property type="match status" value="1"/>
</dbReference>
<evidence type="ECO:0000313" key="3">
    <source>
        <dbReference type="Proteomes" id="UP000285517"/>
    </source>
</evidence>
<accession>A0A410G3G7</accession>
<dbReference type="RefSeq" id="WP_128250219.1">
    <property type="nucleotide sequence ID" value="NZ_CP034951.1"/>
</dbReference>
<reference evidence="2 3" key="1">
    <citation type="submission" date="2019-01" db="EMBL/GenBank/DDBJ databases">
        <title>Complete genome sequencing of Aequorivita sp. H23M31.</title>
        <authorList>
            <person name="Bae J.-W."/>
        </authorList>
    </citation>
    <scope>NUCLEOTIDE SEQUENCE [LARGE SCALE GENOMIC DNA]</scope>
    <source>
        <strain evidence="2 3">H23M31</strain>
    </source>
</reference>
<name>A0A410G3G7_9FLAO</name>
<dbReference type="Pfam" id="PF04717">
    <property type="entry name" value="Phage_base_V"/>
    <property type="match status" value="1"/>
</dbReference>
<evidence type="ECO:0000259" key="1">
    <source>
        <dbReference type="Pfam" id="PF04717"/>
    </source>
</evidence>
<sequence>MGDQLAQQLLEWTRSKFFGKYRGLVVDNNDPTQRGRVKVKVPAVLSDLEIWALPCLPYTGDNVGIYTIPDADAGVWVEFEGGNPSFPIWTGGFWADDQLPRNEKNDEPTPSLRMMRSQKGLMITFNDDTEVITISDSDGNNIMTFESQTGKIKIQANLKVVVEAPAIELVENATHPLVFGDDLIQYLNQMVQTFNSHMHPGELAAGVLPVTPMIPVPPMPPATPSLLSTKVKTG</sequence>
<organism evidence="2 3">
    <name type="scientific">Aequorivita ciconiae</name>
    <dbReference type="NCBI Taxonomy" id="2494375"/>
    <lineage>
        <taxon>Bacteria</taxon>
        <taxon>Pseudomonadati</taxon>
        <taxon>Bacteroidota</taxon>
        <taxon>Flavobacteriia</taxon>
        <taxon>Flavobacteriales</taxon>
        <taxon>Flavobacteriaceae</taxon>
        <taxon>Aequorivita</taxon>
    </lineage>
</organism>
<proteinExistence type="predicted"/>
<protein>
    <recommendedName>
        <fullName evidence="1">Gp5/Type VI secretion system Vgr protein OB-fold domain-containing protein</fullName>
    </recommendedName>
</protein>
<evidence type="ECO:0000313" key="2">
    <source>
        <dbReference type="EMBL" id="QAA81838.1"/>
    </source>
</evidence>
<dbReference type="Proteomes" id="UP000285517">
    <property type="component" value="Chromosome"/>
</dbReference>
<gene>
    <name evidence="2" type="ORF">EI546_08955</name>
</gene>
<dbReference type="SUPFAM" id="SSF69255">
    <property type="entry name" value="gp5 N-terminal domain-like"/>
    <property type="match status" value="1"/>
</dbReference>
<dbReference type="EMBL" id="CP034951">
    <property type="protein sequence ID" value="QAA81838.1"/>
    <property type="molecule type" value="Genomic_DNA"/>
</dbReference>
<dbReference type="OrthoDB" id="727155at2"/>
<dbReference type="InterPro" id="IPR006531">
    <property type="entry name" value="Gp5/Vgr_OB"/>
</dbReference>
<dbReference type="AlphaFoldDB" id="A0A410G3G7"/>
<feature type="domain" description="Gp5/Type VI secretion system Vgr protein OB-fold" evidence="1">
    <location>
        <begin position="21"/>
        <end position="94"/>
    </location>
</feature>
<keyword evidence="3" id="KW-1185">Reference proteome</keyword>
<dbReference type="InterPro" id="IPR037026">
    <property type="entry name" value="Vgr_OB-fold_dom_sf"/>
</dbReference>
<dbReference type="KEGG" id="aev:EI546_08955"/>